<comment type="similarity">
    <text evidence="1 5">Belongs to the AB hydrolase superfamily.</text>
</comment>
<organism evidence="8 9">
    <name type="scientific">Ditylenchus destructor</name>
    <dbReference type="NCBI Taxonomy" id="166010"/>
    <lineage>
        <taxon>Eukaryota</taxon>
        <taxon>Metazoa</taxon>
        <taxon>Ecdysozoa</taxon>
        <taxon>Nematoda</taxon>
        <taxon>Chromadorea</taxon>
        <taxon>Rhabditida</taxon>
        <taxon>Tylenchina</taxon>
        <taxon>Tylenchomorpha</taxon>
        <taxon>Sphaerularioidea</taxon>
        <taxon>Anguinidae</taxon>
        <taxon>Anguininae</taxon>
        <taxon>Ditylenchus</taxon>
    </lineage>
</organism>
<feature type="active site" evidence="6">
    <location>
        <position position="136"/>
    </location>
</feature>
<dbReference type="PRINTS" id="PR00111">
    <property type="entry name" value="ABHYDROLASE"/>
</dbReference>
<gene>
    <name evidence="8" type="ORF">DdX_06350</name>
</gene>
<dbReference type="InterPro" id="IPR000073">
    <property type="entry name" value="AB_hydrolase_1"/>
</dbReference>
<dbReference type="GO" id="GO:0051723">
    <property type="term" value="F:protein methylesterase activity"/>
    <property type="evidence" value="ECO:0007669"/>
    <property type="project" value="UniProtKB-EC"/>
</dbReference>
<dbReference type="InterPro" id="IPR029058">
    <property type="entry name" value="AB_hydrolase_fold"/>
</dbReference>
<name>A0AAD4N5E4_9BILA</name>
<dbReference type="AlphaFoldDB" id="A0AAD4N5E4"/>
<dbReference type="PRINTS" id="PR00412">
    <property type="entry name" value="EPOXHYDRLASE"/>
</dbReference>
<dbReference type="InterPro" id="IPR016812">
    <property type="entry name" value="PPase_methylesterase_euk"/>
</dbReference>
<feature type="active site" evidence="6">
    <location>
        <position position="267"/>
    </location>
</feature>
<dbReference type="EMBL" id="JAKKPZ010000008">
    <property type="protein sequence ID" value="KAI1717941.1"/>
    <property type="molecule type" value="Genomic_DNA"/>
</dbReference>
<evidence type="ECO:0000256" key="3">
    <source>
        <dbReference type="ARBA" id="ARBA00022801"/>
    </source>
</evidence>
<dbReference type="PANTHER" id="PTHR14189:SF0">
    <property type="entry name" value="PROTEIN PHOSPHATASE METHYLESTERASE 1"/>
    <property type="match status" value="1"/>
</dbReference>
<evidence type="ECO:0000313" key="8">
    <source>
        <dbReference type="EMBL" id="KAI1717941.1"/>
    </source>
</evidence>
<protein>
    <recommendedName>
        <fullName evidence="5">Protein phosphatase methylesterase 1</fullName>
        <shortName evidence="5">PME-1</shortName>
        <ecNumber evidence="5">3.1.1.-</ecNumber>
    </recommendedName>
</protein>
<dbReference type="Proteomes" id="UP001201812">
    <property type="component" value="Unassembled WGS sequence"/>
</dbReference>
<evidence type="ECO:0000256" key="1">
    <source>
        <dbReference type="ARBA" id="ARBA00008645"/>
    </source>
</evidence>
<dbReference type="Pfam" id="PF12697">
    <property type="entry name" value="Abhydrolase_6"/>
    <property type="match status" value="1"/>
</dbReference>
<dbReference type="InterPro" id="IPR000639">
    <property type="entry name" value="Epox_hydrolase-like"/>
</dbReference>
<keyword evidence="3 5" id="KW-0378">Hydrolase</keyword>
<feature type="active site" evidence="6">
    <location>
        <position position="111"/>
    </location>
</feature>
<keyword evidence="2 5" id="KW-0719">Serine esterase</keyword>
<dbReference type="PANTHER" id="PTHR14189">
    <property type="entry name" value="PROTEIN PHOSPHATASE METHYLESTERASE-1 RELATED"/>
    <property type="match status" value="1"/>
</dbReference>
<dbReference type="Gene3D" id="3.40.50.1820">
    <property type="entry name" value="alpha/beta hydrolase"/>
    <property type="match status" value="1"/>
</dbReference>
<comment type="catalytic activity">
    <reaction evidence="4">
        <text>[phosphatase 2A protein]-C-terminal L-leucine methyl ester + H2O = [phosphatase 2A protein]-C-terminal L-leucine + methanol + H(+)</text>
        <dbReference type="Rhea" id="RHEA:48548"/>
        <dbReference type="Rhea" id="RHEA-COMP:12134"/>
        <dbReference type="Rhea" id="RHEA-COMP:12135"/>
        <dbReference type="ChEBI" id="CHEBI:15377"/>
        <dbReference type="ChEBI" id="CHEBI:15378"/>
        <dbReference type="ChEBI" id="CHEBI:17790"/>
        <dbReference type="ChEBI" id="CHEBI:90516"/>
        <dbReference type="ChEBI" id="CHEBI:90517"/>
        <dbReference type="EC" id="3.1.1.89"/>
    </reaction>
</comment>
<accession>A0AAD4N5E4</accession>
<dbReference type="SUPFAM" id="SSF53474">
    <property type="entry name" value="alpha/beta-Hydrolases"/>
    <property type="match status" value="1"/>
</dbReference>
<dbReference type="PIRSF" id="PIRSF022950">
    <property type="entry name" value="PPase_methylesterase_euk"/>
    <property type="match status" value="1"/>
</dbReference>
<evidence type="ECO:0000313" key="9">
    <source>
        <dbReference type="Proteomes" id="UP001201812"/>
    </source>
</evidence>
<sequence length="299" mass="32882">MHATDFGLQKQIVNVGDDPFTVYLKGSEGPVFLLLHGGGYTGLTWACFAEEICAKIDCQIVAPDLRGHGETTTNDELDLSADRQVQDIVEIYQALYGNRPTPPPLICVGHSMGGALAVRLVNSQSLPNVIALGVIDVVEGSAMSALSAMPAIIRNRPANFSSLEHAVRWSVESGMTRNVRAARISMPSQLCKDAFGNGYVWRINLGKTQPHWDGWFRGLSQTFLDCSSKQSIHSILILANVDRLDKTLLTGQMRGMFQSEVLPKVGHAVHEDSPEQVAEIFIKFVNRYKVFFNKTKPPT</sequence>
<evidence type="ECO:0000256" key="5">
    <source>
        <dbReference type="PIRNR" id="PIRNR022950"/>
    </source>
</evidence>
<proteinExistence type="inferred from homology"/>
<dbReference type="EC" id="3.1.1.-" evidence="5"/>
<evidence type="ECO:0000256" key="6">
    <source>
        <dbReference type="PIRSR" id="PIRSR022950-1"/>
    </source>
</evidence>
<evidence type="ECO:0000259" key="7">
    <source>
        <dbReference type="Pfam" id="PF12697"/>
    </source>
</evidence>
<reference evidence="8" key="1">
    <citation type="submission" date="2022-01" db="EMBL/GenBank/DDBJ databases">
        <title>Genome Sequence Resource for Two Populations of Ditylenchus destructor, the Migratory Endoparasitic Phytonematode.</title>
        <authorList>
            <person name="Zhang H."/>
            <person name="Lin R."/>
            <person name="Xie B."/>
        </authorList>
    </citation>
    <scope>NUCLEOTIDE SEQUENCE</scope>
    <source>
        <strain evidence="8">BazhouSP</strain>
    </source>
</reference>
<comment type="function">
    <text evidence="5">Demethylates proteins that have been reversibly carboxymethylated.</text>
</comment>
<evidence type="ECO:0000256" key="2">
    <source>
        <dbReference type="ARBA" id="ARBA00022487"/>
    </source>
</evidence>
<feature type="domain" description="AB hydrolase-1" evidence="7">
    <location>
        <begin position="32"/>
        <end position="279"/>
    </location>
</feature>
<comment type="caution">
    <text evidence="8">The sequence shown here is derived from an EMBL/GenBank/DDBJ whole genome shotgun (WGS) entry which is preliminary data.</text>
</comment>
<keyword evidence="9" id="KW-1185">Reference proteome</keyword>
<evidence type="ECO:0000256" key="4">
    <source>
        <dbReference type="ARBA" id="ARBA00049203"/>
    </source>
</evidence>